<dbReference type="GO" id="GO:0043041">
    <property type="term" value="P:amino acid activation for nonribosomal peptide biosynthetic process"/>
    <property type="evidence" value="ECO:0007669"/>
    <property type="project" value="TreeGrafter"/>
</dbReference>
<dbReference type="GO" id="GO:0003824">
    <property type="term" value="F:catalytic activity"/>
    <property type="evidence" value="ECO:0007669"/>
    <property type="project" value="InterPro"/>
</dbReference>
<feature type="domain" description="Condensation" evidence="1">
    <location>
        <begin position="10"/>
        <end position="334"/>
    </location>
</feature>
<dbReference type="AlphaFoldDB" id="A0A815T0L0"/>
<name>A0A815T0L0_9BILA</name>
<dbReference type="GO" id="GO:0005737">
    <property type="term" value="C:cytoplasm"/>
    <property type="evidence" value="ECO:0007669"/>
    <property type="project" value="TreeGrafter"/>
</dbReference>
<dbReference type="Proteomes" id="UP000663829">
    <property type="component" value="Unassembled WGS sequence"/>
</dbReference>
<evidence type="ECO:0000313" key="4">
    <source>
        <dbReference type="Proteomes" id="UP000663829"/>
    </source>
</evidence>
<evidence type="ECO:0000259" key="1">
    <source>
        <dbReference type="Pfam" id="PF00668"/>
    </source>
</evidence>
<accession>A0A815T0L0</accession>
<dbReference type="PANTHER" id="PTHR45527:SF1">
    <property type="entry name" value="FATTY ACID SYNTHASE"/>
    <property type="match status" value="1"/>
</dbReference>
<dbReference type="EMBL" id="CAJNOQ010022129">
    <property type="protein sequence ID" value="CAF1496726.1"/>
    <property type="molecule type" value="Genomic_DNA"/>
</dbReference>
<gene>
    <name evidence="2" type="ORF">GPM918_LOCUS36502</name>
    <name evidence="3" type="ORF">SRO942_LOCUS37242</name>
</gene>
<sequence length="361" mass="41347">MREFASKGLFDTERGQLVRLHVVRRKKILDEDLLQFGDIIIFNIRHEAIDGTSIPIFFADVAEAYQRGELVVDPDAISYLDYALYQSGLDRSPSVAYSKEYLDSKRLALSRMVTRIPSDRPWLVNPFKSTHSIPINFRVDDKIVSTMIGCAGEMNVTVASLCLACHFAFLVELTDEWVLEVVCTMANRPLEPEAAKILGPFLHYVLCSVILEKEKNPTFITLLQQTHTTMMMSFDRLPTEQNPLLMDLTEMLADNQPRSSFQFDEKLQDMVLDQNVRLHQLLDPSDGTLAAAWWRLAVYSHFFSLVSYDPQTAELSYVFAFSSAAYERPTAVRMEKHQSLLSRFLWNFKGIPEKMHFGILT</sequence>
<dbReference type="GO" id="GO:0044550">
    <property type="term" value="P:secondary metabolite biosynthetic process"/>
    <property type="evidence" value="ECO:0007669"/>
    <property type="project" value="TreeGrafter"/>
</dbReference>
<dbReference type="GO" id="GO:0031177">
    <property type="term" value="F:phosphopantetheine binding"/>
    <property type="evidence" value="ECO:0007669"/>
    <property type="project" value="TreeGrafter"/>
</dbReference>
<comment type="caution">
    <text evidence="2">The sequence shown here is derived from an EMBL/GenBank/DDBJ whole genome shotgun (WGS) entry which is preliminary data.</text>
</comment>
<dbReference type="Gene3D" id="3.30.559.10">
    <property type="entry name" value="Chloramphenicol acetyltransferase-like domain"/>
    <property type="match status" value="1"/>
</dbReference>
<evidence type="ECO:0000313" key="3">
    <source>
        <dbReference type="EMBL" id="CAF4359121.1"/>
    </source>
</evidence>
<evidence type="ECO:0000313" key="2">
    <source>
        <dbReference type="EMBL" id="CAF1496726.1"/>
    </source>
</evidence>
<dbReference type="SUPFAM" id="SSF52777">
    <property type="entry name" value="CoA-dependent acyltransferases"/>
    <property type="match status" value="2"/>
</dbReference>
<keyword evidence="4" id="KW-1185">Reference proteome</keyword>
<dbReference type="OrthoDB" id="10060863at2759"/>
<dbReference type="PANTHER" id="PTHR45527">
    <property type="entry name" value="NONRIBOSOMAL PEPTIDE SYNTHETASE"/>
    <property type="match status" value="1"/>
</dbReference>
<organism evidence="2 4">
    <name type="scientific">Didymodactylos carnosus</name>
    <dbReference type="NCBI Taxonomy" id="1234261"/>
    <lineage>
        <taxon>Eukaryota</taxon>
        <taxon>Metazoa</taxon>
        <taxon>Spiralia</taxon>
        <taxon>Gnathifera</taxon>
        <taxon>Rotifera</taxon>
        <taxon>Eurotatoria</taxon>
        <taxon>Bdelloidea</taxon>
        <taxon>Philodinida</taxon>
        <taxon>Philodinidae</taxon>
        <taxon>Didymodactylos</taxon>
    </lineage>
</organism>
<dbReference type="Gene3D" id="3.30.559.30">
    <property type="entry name" value="Nonribosomal peptide synthetase, condensation domain"/>
    <property type="match status" value="1"/>
</dbReference>
<dbReference type="Pfam" id="PF00668">
    <property type="entry name" value="Condensation"/>
    <property type="match status" value="1"/>
</dbReference>
<reference evidence="2" key="1">
    <citation type="submission" date="2021-02" db="EMBL/GenBank/DDBJ databases">
        <authorList>
            <person name="Nowell W R."/>
        </authorList>
    </citation>
    <scope>NUCLEOTIDE SEQUENCE</scope>
</reference>
<dbReference type="EMBL" id="CAJOBC010087635">
    <property type="protein sequence ID" value="CAF4359121.1"/>
    <property type="molecule type" value="Genomic_DNA"/>
</dbReference>
<dbReference type="InterPro" id="IPR023213">
    <property type="entry name" value="CAT-like_dom_sf"/>
</dbReference>
<dbReference type="Proteomes" id="UP000681722">
    <property type="component" value="Unassembled WGS sequence"/>
</dbReference>
<protein>
    <recommendedName>
        <fullName evidence="1">Condensation domain-containing protein</fullName>
    </recommendedName>
</protein>
<dbReference type="InterPro" id="IPR001242">
    <property type="entry name" value="Condensation_dom"/>
</dbReference>
<proteinExistence type="predicted"/>